<organism evidence="1 2">
    <name type="scientific">Colletotrichum salicis</name>
    <dbReference type="NCBI Taxonomy" id="1209931"/>
    <lineage>
        <taxon>Eukaryota</taxon>
        <taxon>Fungi</taxon>
        <taxon>Dikarya</taxon>
        <taxon>Ascomycota</taxon>
        <taxon>Pezizomycotina</taxon>
        <taxon>Sordariomycetes</taxon>
        <taxon>Hypocreomycetidae</taxon>
        <taxon>Glomerellales</taxon>
        <taxon>Glomerellaceae</taxon>
        <taxon>Colletotrichum</taxon>
        <taxon>Colletotrichum acutatum species complex</taxon>
    </lineage>
</organism>
<keyword evidence="2" id="KW-1185">Reference proteome</keyword>
<name>A0A135T1I3_9PEZI</name>
<comment type="caution">
    <text evidence="1">The sequence shown here is derived from an EMBL/GenBank/DDBJ whole genome shotgun (WGS) entry which is preliminary data.</text>
</comment>
<dbReference type="Proteomes" id="UP000070121">
    <property type="component" value="Unassembled WGS sequence"/>
</dbReference>
<sequence>MVAAAASSPLPFLLFFHRLQNRNPAIPTTTRVPAVAPIAIPATAPPDSSSPPGFGVLVTLDALVGDETNNDVEDEGDSDDEGDELGQHQCRLASISDLSAVPPHLLVFRLVCLSEVQDFLLLYVNFALLLCKAPANEFDVQLECCER</sequence>
<evidence type="ECO:0000313" key="1">
    <source>
        <dbReference type="EMBL" id="KXH42016.1"/>
    </source>
</evidence>
<reference evidence="1 2" key="1">
    <citation type="submission" date="2014-02" db="EMBL/GenBank/DDBJ databases">
        <title>The genome sequence of Colletotrichum salicis CBS 607.94.</title>
        <authorList>
            <person name="Baroncelli R."/>
            <person name="Thon M.R."/>
        </authorList>
    </citation>
    <scope>NUCLEOTIDE SEQUENCE [LARGE SCALE GENOMIC DNA]</scope>
    <source>
        <strain evidence="1 2">CBS 607.94</strain>
    </source>
</reference>
<protein>
    <submittedName>
        <fullName evidence="1">Uncharacterized protein</fullName>
    </submittedName>
</protein>
<proteinExistence type="predicted"/>
<accession>A0A135T1I3</accession>
<evidence type="ECO:0000313" key="2">
    <source>
        <dbReference type="Proteomes" id="UP000070121"/>
    </source>
</evidence>
<gene>
    <name evidence="1" type="ORF">CSAL01_08093</name>
</gene>
<dbReference type="AlphaFoldDB" id="A0A135T1I3"/>
<dbReference type="EMBL" id="JFFI01002145">
    <property type="protein sequence ID" value="KXH42016.1"/>
    <property type="molecule type" value="Genomic_DNA"/>
</dbReference>